<feature type="signal peptide" evidence="1">
    <location>
        <begin position="1"/>
        <end position="18"/>
    </location>
</feature>
<name>A0A1Y4DH85_9BACT</name>
<comment type="caution">
    <text evidence="2">The sequence shown here is derived from an EMBL/GenBank/DDBJ whole genome shotgun (WGS) entry which is preliminary data.</text>
</comment>
<dbReference type="RefSeq" id="WP_087288222.1">
    <property type="nucleotide sequence ID" value="NZ_NFJD01000002.1"/>
</dbReference>
<evidence type="ECO:0000313" key="2">
    <source>
        <dbReference type="EMBL" id="OUO57039.1"/>
    </source>
</evidence>
<dbReference type="OrthoDB" id="9816309at2"/>
<dbReference type="AlphaFoldDB" id="A0A1Y4DH85"/>
<dbReference type="EMBL" id="NFJD01000002">
    <property type="protein sequence ID" value="OUO57039.1"/>
    <property type="molecule type" value="Genomic_DNA"/>
</dbReference>
<sequence>MRKSYLFFMLCLTVPAYAQKNLLPAVRAGMARPAGVSQHLAKGISAVGVPGLNLPPDAAVFGGRNVPAAYERIKRLPGADKFLLREFIRKQLSKPFLTPYASVTNWRKHQAASYESSLQTPEEFQATLRQIDRMTLQDPDFKKFLFFRPEASLLSDYSAEAVLNNKLLVSHLQYLHQKFNWMKHYPNQGRDALHSVISSWGNVVRQLAGRLRQEKLIMLGEGHYQLEVQQAVGDLILELKKQNPNRRIVVFSEFAHLPVAGPQVVNQTAETYYRRVDESTSPQLSVEQAQQKRYARDVLLRLVRAQVEVYPLEDVVLIDLLKAANRQKAMLLQVASRNKIWARVMEYKMAQIRKTDPDALFIVYAGLGHVNRQRQYPLAAFFAPEKPVTVEFQFDPFVKKNILHFLWGEEVPLFARPLRASFSYWTGEDASLLARNSGFDYLVVVPHSLKGKLQRKYVSFINSL</sequence>
<feature type="chain" id="PRO_5012056764" description="Haem-binding uptake Tiki superfamily ChaN domain-containing protein" evidence="1">
    <location>
        <begin position="19"/>
        <end position="464"/>
    </location>
</feature>
<proteinExistence type="predicted"/>
<dbReference type="Proteomes" id="UP000196368">
    <property type="component" value="Unassembled WGS sequence"/>
</dbReference>
<gene>
    <name evidence="2" type="ORF">B5F75_04115</name>
</gene>
<reference evidence="3" key="1">
    <citation type="submission" date="2017-04" db="EMBL/GenBank/DDBJ databases">
        <title>Function of individual gut microbiota members based on whole genome sequencing of pure cultures obtained from chicken caecum.</title>
        <authorList>
            <person name="Medvecky M."/>
            <person name="Cejkova D."/>
            <person name="Polansky O."/>
            <person name="Karasova D."/>
            <person name="Kubasova T."/>
            <person name="Cizek A."/>
            <person name="Rychlik I."/>
        </authorList>
    </citation>
    <scope>NUCLEOTIDE SEQUENCE [LARGE SCALE GENOMIC DNA]</scope>
    <source>
        <strain evidence="3">An273</strain>
    </source>
</reference>
<evidence type="ECO:0008006" key="4">
    <source>
        <dbReference type="Google" id="ProtNLM"/>
    </source>
</evidence>
<organism evidence="2 3">
    <name type="scientific">Candidatus Avelusimicrobium gallicola</name>
    <dbReference type="NCBI Taxonomy" id="2562704"/>
    <lineage>
        <taxon>Bacteria</taxon>
        <taxon>Pseudomonadati</taxon>
        <taxon>Elusimicrobiota</taxon>
        <taxon>Elusimicrobia</taxon>
        <taxon>Elusimicrobiales</taxon>
        <taxon>Elusimicrobiaceae</taxon>
        <taxon>Candidatus Avelusimicrobium</taxon>
    </lineage>
</organism>
<protein>
    <recommendedName>
        <fullName evidence="4">Haem-binding uptake Tiki superfamily ChaN domain-containing protein</fullName>
    </recommendedName>
</protein>
<keyword evidence="1" id="KW-0732">Signal</keyword>
<evidence type="ECO:0000313" key="3">
    <source>
        <dbReference type="Proteomes" id="UP000196368"/>
    </source>
</evidence>
<evidence type="ECO:0000256" key="1">
    <source>
        <dbReference type="SAM" id="SignalP"/>
    </source>
</evidence>
<keyword evidence="3" id="KW-1185">Reference proteome</keyword>
<accession>A0A1Y4DH85</accession>